<name>A0A9P4HXZ9_9PEZI</name>
<accession>A0A9P4HXZ9</accession>
<dbReference type="AlphaFoldDB" id="A0A9P4HXZ9"/>
<keyword evidence="1" id="KW-0472">Membrane</keyword>
<reference evidence="3" key="1">
    <citation type="journal article" date="2020" name="Stud. Mycol.">
        <title>101 Dothideomycetes genomes: a test case for predicting lifestyles and emergence of pathogens.</title>
        <authorList>
            <person name="Haridas S."/>
            <person name="Albert R."/>
            <person name="Binder M."/>
            <person name="Bloem J."/>
            <person name="Labutti K."/>
            <person name="Salamov A."/>
            <person name="Andreopoulos B."/>
            <person name="Baker S."/>
            <person name="Barry K."/>
            <person name="Bills G."/>
            <person name="Bluhm B."/>
            <person name="Cannon C."/>
            <person name="Castanera R."/>
            <person name="Culley D."/>
            <person name="Daum C."/>
            <person name="Ezra D."/>
            <person name="Gonzalez J."/>
            <person name="Henrissat B."/>
            <person name="Kuo A."/>
            <person name="Liang C."/>
            <person name="Lipzen A."/>
            <person name="Lutzoni F."/>
            <person name="Magnuson J."/>
            <person name="Mondo S."/>
            <person name="Nolan M."/>
            <person name="Ohm R."/>
            <person name="Pangilinan J."/>
            <person name="Park H.-J."/>
            <person name="Ramirez L."/>
            <person name="Alfaro M."/>
            <person name="Sun H."/>
            <person name="Tritt A."/>
            <person name="Yoshinaga Y."/>
            <person name="Zwiers L.-H."/>
            <person name="Turgeon B."/>
            <person name="Goodwin S."/>
            <person name="Spatafora J."/>
            <person name="Crous P."/>
            <person name="Grigoriev I."/>
        </authorList>
    </citation>
    <scope>NUCLEOTIDE SEQUENCE</scope>
    <source>
        <strain evidence="3">CBS 121410</strain>
    </source>
</reference>
<evidence type="ECO:0000256" key="1">
    <source>
        <dbReference type="SAM" id="Phobius"/>
    </source>
</evidence>
<keyword evidence="1" id="KW-0812">Transmembrane</keyword>
<keyword evidence="2" id="KW-0732">Signal</keyword>
<feature type="transmembrane region" description="Helical" evidence="1">
    <location>
        <begin position="185"/>
        <end position="209"/>
    </location>
</feature>
<evidence type="ECO:0000313" key="3">
    <source>
        <dbReference type="EMBL" id="KAF2088541.1"/>
    </source>
</evidence>
<keyword evidence="4" id="KW-1185">Reference proteome</keyword>
<organism evidence="3 4">
    <name type="scientific">Saccharata proteae CBS 121410</name>
    <dbReference type="NCBI Taxonomy" id="1314787"/>
    <lineage>
        <taxon>Eukaryota</taxon>
        <taxon>Fungi</taxon>
        <taxon>Dikarya</taxon>
        <taxon>Ascomycota</taxon>
        <taxon>Pezizomycotina</taxon>
        <taxon>Dothideomycetes</taxon>
        <taxon>Dothideomycetes incertae sedis</taxon>
        <taxon>Botryosphaeriales</taxon>
        <taxon>Saccharataceae</taxon>
        <taxon>Saccharata</taxon>
    </lineage>
</organism>
<dbReference type="EMBL" id="ML978716">
    <property type="protein sequence ID" value="KAF2088541.1"/>
    <property type="molecule type" value="Genomic_DNA"/>
</dbReference>
<evidence type="ECO:0000256" key="2">
    <source>
        <dbReference type="SAM" id="SignalP"/>
    </source>
</evidence>
<feature type="chain" id="PRO_5040375172" description="Transmembrane protein" evidence="2">
    <location>
        <begin position="29"/>
        <end position="232"/>
    </location>
</feature>
<evidence type="ECO:0008006" key="5">
    <source>
        <dbReference type="Google" id="ProtNLM"/>
    </source>
</evidence>
<feature type="transmembrane region" description="Helical" evidence="1">
    <location>
        <begin position="101"/>
        <end position="127"/>
    </location>
</feature>
<evidence type="ECO:0000313" key="4">
    <source>
        <dbReference type="Proteomes" id="UP000799776"/>
    </source>
</evidence>
<comment type="caution">
    <text evidence="3">The sequence shown here is derived from an EMBL/GenBank/DDBJ whole genome shotgun (WGS) entry which is preliminary data.</text>
</comment>
<feature type="signal peptide" evidence="2">
    <location>
        <begin position="1"/>
        <end position="28"/>
    </location>
</feature>
<gene>
    <name evidence="3" type="ORF">K490DRAFT_55948</name>
</gene>
<proteinExistence type="predicted"/>
<dbReference type="Proteomes" id="UP000799776">
    <property type="component" value="Unassembled WGS sequence"/>
</dbReference>
<protein>
    <recommendedName>
        <fullName evidence="5">Transmembrane protein</fullName>
    </recommendedName>
</protein>
<feature type="transmembrane region" description="Helical" evidence="1">
    <location>
        <begin position="75"/>
        <end position="94"/>
    </location>
</feature>
<keyword evidence="1" id="KW-1133">Transmembrane helix</keyword>
<sequence>MSTVGLTPRVAHAVTALLLFALSVAVLALAVNGWHDYVDDGKTTTTAILERSDGSQTHITKLPKQLNNGDAKGEIAAASFALIGSIAAFMLPAFNSPSRNAYLYACYVASPFISMGFGAGIAAIAAASSIVNRSPSFNVDDFSINSVASMGRYAVEAATCELRHQNIISGNTKSDMNDWCKEMMAARWIIIPIIILSFGLCLSTLWFAARLNPNPKKSSSPAKTELGEVTPK</sequence>